<sequence>MCAPANGAFLVGPQNIGGVMRITQFAQHNVVLRVDPSGTQRLPVAAWEHWNKLGDIQHPGAAAVQFVARQLYQQLVNEEGARPWGTNTIAHVAGGVHYADQNILHSYLRVATAEAKASQPTAVDGDGKTIPAEADGTCSLPPGVQASIADPNSSAAGGSSVVGTPGSPVEEGRRTPPKEQAGLNSSAKKARRGDGGISKASGAGQREAKREPRTYSQAAPRQHCHTCFRLPTTNAPHMMRGNLLRSRCRKTTYAKCFERYNWDLEAARDAKAGIWMCTHCRGECPTRALCVIYSRTSDPRWMKLINYRKNGAGGAGNGASEDGKVSPVAGPSQGPGDRTIVGRAEPVGFVSSPPAFCVDLTVVEATGSAFVVEGGGRKAGSPRGCIDEDAGVWKGGVGKSVGAMRMKAGYVRRGGKPVARPRWFWHDTNRISFDR</sequence>
<organism evidence="2 3">
    <name type="scientific">Gracilariopsis chorda</name>
    <dbReference type="NCBI Taxonomy" id="448386"/>
    <lineage>
        <taxon>Eukaryota</taxon>
        <taxon>Rhodophyta</taxon>
        <taxon>Florideophyceae</taxon>
        <taxon>Rhodymeniophycidae</taxon>
        <taxon>Gracilariales</taxon>
        <taxon>Gracilariaceae</taxon>
        <taxon>Gracilariopsis</taxon>
    </lineage>
</organism>
<evidence type="ECO:0000256" key="1">
    <source>
        <dbReference type="SAM" id="MobiDB-lite"/>
    </source>
</evidence>
<reference evidence="2 3" key="1">
    <citation type="journal article" date="2018" name="Mol. Biol. Evol.">
        <title>Analysis of the draft genome of the red seaweed Gracilariopsis chorda provides insights into genome size evolution in Rhodophyta.</title>
        <authorList>
            <person name="Lee J."/>
            <person name="Yang E.C."/>
            <person name="Graf L."/>
            <person name="Yang J.H."/>
            <person name="Qiu H."/>
            <person name="Zel Zion U."/>
            <person name="Chan C.X."/>
            <person name="Stephens T.G."/>
            <person name="Weber A.P.M."/>
            <person name="Boo G.H."/>
            <person name="Boo S.M."/>
            <person name="Kim K.M."/>
            <person name="Shin Y."/>
            <person name="Jung M."/>
            <person name="Lee S.J."/>
            <person name="Yim H.S."/>
            <person name="Lee J.H."/>
            <person name="Bhattacharya D."/>
            <person name="Yoon H.S."/>
        </authorList>
    </citation>
    <scope>NUCLEOTIDE SEQUENCE [LARGE SCALE GENOMIC DNA]</scope>
    <source>
        <strain evidence="2 3">SKKU-2015</strain>
        <tissue evidence="2">Whole body</tissue>
    </source>
</reference>
<evidence type="ECO:0000313" key="3">
    <source>
        <dbReference type="Proteomes" id="UP000247409"/>
    </source>
</evidence>
<dbReference type="OrthoDB" id="6040at2759"/>
<feature type="compositionally biased region" description="Low complexity" evidence="1">
    <location>
        <begin position="153"/>
        <end position="169"/>
    </location>
</feature>
<evidence type="ECO:0000313" key="2">
    <source>
        <dbReference type="EMBL" id="PXF43107.1"/>
    </source>
</evidence>
<dbReference type="EMBL" id="NBIV01000137">
    <property type="protein sequence ID" value="PXF43107.1"/>
    <property type="molecule type" value="Genomic_DNA"/>
</dbReference>
<protein>
    <submittedName>
        <fullName evidence="2">Uncharacterized protein</fullName>
    </submittedName>
</protein>
<keyword evidence="3" id="KW-1185">Reference proteome</keyword>
<feature type="region of interest" description="Disordered" evidence="1">
    <location>
        <begin position="313"/>
        <end position="336"/>
    </location>
</feature>
<gene>
    <name evidence="2" type="ORF">BWQ96_07141</name>
</gene>
<name>A0A2V3IM34_9FLOR</name>
<comment type="caution">
    <text evidence="2">The sequence shown here is derived from an EMBL/GenBank/DDBJ whole genome shotgun (WGS) entry which is preliminary data.</text>
</comment>
<accession>A0A2V3IM34</accession>
<dbReference type="AlphaFoldDB" id="A0A2V3IM34"/>
<dbReference type="Proteomes" id="UP000247409">
    <property type="component" value="Unassembled WGS sequence"/>
</dbReference>
<proteinExistence type="predicted"/>
<feature type="region of interest" description="Disordered" evidence="1">
    <location>
        <begin position="117"/>
        <end position="218"/>
    </location>
</feature>